<organism evidence="2 3">
    <name type="scientific">Saccharopolyspora gregorii</name>
    <dbReference type="NCBI Taxonomy" id="33914"/>
    <lineage>
        <taxon>Bacteria</taxon>
        <taxon>Bacillati</taxon>
        <taxon>Actinomycetota</taxon>
        <taxon>Actinomycetes</taxon>
        <taxon>Pseudonocardiales</taxon>
        <taxon>Pseudonocardiaceae</taxon>
        <taxon>Saccharopolyspora</taxon>
    </lineage>
</organism>
<comment type="caution">
    <text evidence="2">The sequence shown here is derived from an EMBL/GenBank/DDBJ whole genome shotgun (WGS) entry which is preliminary data.</text>
</comment>
<evidence type="ECO:0000313" key="3">
    <source>
        <dbReference type="Proteomes" id="UP001500483"/>
    </source>
</evidence>
<dbReference type="EMBL" id="BAAAYK010000038">
    <property type="protein sequence ID" value="GAA3354957.1"/>
    <property type="molecule type" value="Genomic_DNA"/>
</dbReference>
<name>A0ABP6RMX1_9PSEU</name>
<accession>A0ABP6RMX1</accession>
<sequence length="76" mass="8418">MILVHRFTHPDMVSAQLTSLAGVSVPRRWWRSGGRSAAKVPGAEQRGELGEGRARSPRSPSTRRRRGGSERTVRPI</sequence>
<proteinExistence type="predicted"/>
<feature type="compositionally biased region" description="Basic and acidic residues" evidence="1">
    <location>
        <begin position="67"/>
        <end position="76"/>
    </location>
</feature>
<keyword evidence="3" id="KW-1185">Reference proteome</keyword>
<feature type="region of interest" description="Disordered" evidence="1">
    <location>
        <begin position="31"/>
        <end position="76"/>
    </location>
</feature>
<feature type="compositionally biased region" description="Basic and acidic residues" evidence="1">
    <location>
        <begin position="45"/>
        <end position="54"/>
    </location>
</feature>
<gene>
    <name evidence="2" type="ORF">GCM10020366_13110</name>
</gene>
<dbReference type="Proteomes" id="UP001500483">
    <property type="component" value="Unassembled WGS sequence"/>
</dbReference>
<evidence type="ECO:0000256" key="1">
    <source>
        <dbReference type="SAM" id="MobiDB-lite"/>
    </source>
</evidence>
<evidence type="ECO:0000313" key="2">
    <source>
        <dbReference type="EMBL" id="GAA3354957.1"/>
    </source>
</evidence>
<protein>
    <submittedName>
        <fullName evidence="2">Uncharacterized protein</fullName>
    </submittedName>
</protein>
<reference evidence="3" key="1">
    <citation type="journal article" date="2019" name="Int. J. Syst. Evol. Microbiol.">
        <title>The Global Catalogue of Microorganisms (GCM) 10K type strain sequencing project: providing services to taxonomists for standard genome sequencing and annotation.</title>
        <authorList>
            <consortium name="The Broad Institute Genomics Platform"/>
            <consortium name="The Broad Institute Genome Sequencing Center for Infectious Disease"/>
            <person name="Wu L."/>
            <person name="Ma J."/>
        </authorList>
    </citation>
    <scope>NUCLEOTIDE SEQUENCE [LARGE SCALE GENOMIC DNA]</scope>
    <source>
        <strain evidence="3">JCM 9687</strain>
    </source>
</reference>